<organism evidence="2 3">
    <name type="scientific">Perkinsus olseni</name>
    <name type="common">Perkinsus atlanticus</name>
    <dbReference type="NCBI Taxonomy" id="32597"/>
    <lineage>
        <taxon>Eukaryota</taxon>
        <taxon>Sar</taxon>
        <taxon>Alveolata</taxon>
        <taxon>Perkinsozoa</taxon>
        <taxon>Perkinsea</taxon>
        <taxon>Perkinsida</taxon>
        <taxon>Perkinsidae</taxon>
        <taxon>Perkinsus</taxon>
    </lineage>
</organism>
<dbReference type="Proteomes" id="UP000553632">
    <property type="component" value="Unassembled WGS sequence"/>
</dbReference>
<dbReference type="EMBL" id="JABANO010009672">
    <property type="protein sequence ID" value="KAF4746436.1"/>
    <property type="molecule type" value="Genomic_DNA"/>
</dbReference>
<keyword evidence="3" id="KW-1185">Reference proteome</keyword>
<name>A0A7J6TPX5_PEROL</name>
<sequence>VMVSLFHASTVVVVWSVVTALQGGPIRRKRTRKKPYDRPSGRRPFQTALSELKSLQAQYGQSGAMSNLGSGTRDACYSAWKERNKASQASVGVSARRESSQGPFHLDCVSFQRRFHNTTPYNKFSDPFRETFSEEGRLNTF</sequence>
<evidence type="ECO:0000313" key="2">
    <source>
        <dbReference type="EMBL" id="KAF4746436.1"/>
    </source>
</evidence>
<feature type="non-terminal residue" evidence="2">
    <location>
        <position position="141"/>
    </location>
</feature>
<proteinExistence type="predicted"/>
<evidence type="ECO:0000313" key="3">
    <source>
        <dbReference type="Proteomes" id="UP000553632"/>
    </source>
</evidence>
<reference evidence="2 3" key="1">
    <citation type="submission" date="2020-04" db="EMBL/GenBank/DDBJ databases">
        <title>Perkinsus olseni comparative genomics.</title>
        <authorList>
            <person name="Bogema D.R."/>
        </authorList>
    </citation>
    <scope>NUCLEOTIDE SEQUENCE [LARGE SCALE GENOMIC DNA]</scope>
    <source>
        <strain evidence="2 3">ATCC PRA-207</strain>
    </source>
</reference>
<keyword evidence="1" id="KW-0812">Transmembrane</keyword>
<keyword evidence="1" id="KW-0472">Membrane</keyword>
<gene>
    <name evidence="2" type="ORF">FOZ63_005737</name>
</gene>
<evidence type="ECO:0000256" key="1">
    <source>
        <dbReference type="SAM" id="Phobius"/>
    </source>
</evidence>
<accession>A0A7J6TPX5</accession>
<keyword evidence="1" id="KW-1133">Transmembrane helix</keyword>
<comment type="caution">
    <text evidence="2">The sequence shown here is derived from an EMBL/GenBank/DDBJ whole genome shotgun (WGS) entry which is preliminary data.</text>
</comment>
<feature type="non-terminal residue" evidence="2">
    <location>
        <position position="1"/>
    </location>
</feature>
<feature type="transmembrane region" description="Helical" evidence="1">
    <location>
        <begin position="6"/>
        <end position="24"/>
    </location>
</feature>
<dbReference type="AlphaFoldDB" id="A0A7J6TPX5"/>
<protein>
    <submittedName>
        <fullName evidence="2">Uncharacterized protein</fullName>
    </submittedName>
</protein>